<dbReference type="Proteomes" id="UP000886523">
    <property type="component" value="Unassembled WGS sequence"/>
</dbReference>
<evidence type="ECO:0000256" key="6">
    <source>
        <dbReference type="ARBA" id="ARBA00023132"/>
    </source>
</evidence>
<dbReference type="AlphaFoldDB" id="A0A9P6AQL1"/>
<evidence type="ECO:0000313" key="11">
    <source>
        <dbReference type="Proteomes" id="UP000886523"/>
    </source>
</evidence>
<dbReference type="GO" id="GO:0000055">
    <property type="term" value="P:ribosomal large subunit export from nucleus"/>
    <property type="evidence" value="ECO:0007669"/>
    <property type="project" value="InterPro"/>
</dbReference>
<dbReference type="GO" id="GO:0005643">
    <property type="term" value="C:nuclear pore"/>
    <property type="evidence" value="ECO:0007669"/>
    <property type="project" value="UniProtKB-SubCell"/>
</dbReference>
<keyword evidence="7" id="KW-0539">Nucleus</keyword>
<keyword evidence="11" id="KW-1185">Reference proteome</keyword>
<keyword evidence="8" id="KW-0175">Coiled coil</keyword>
<keyword evidence="4" id="KW-0653">Protein transport</keyword>
<dbReference type="OrthoDB" id="341482at2759"/>
<evidence type="ECO:0000256" key="9">
    <source>
        <dbReference type="SAM" id="MobiDB-lite"/>
    </source>
</evidence>
<keyword evidence="2" id="KW-0813">Transport</keyword>
<evidence type="ECO:0000256" key="3">
    <source>
        <dbReference type="ARBA" id="ARBA00022816"/>
    </source>
</evidence>
<gene>
    <name evidence="10" type="ORF">BS47DRAFT_1348682</name>
</gene>
<evidence type="ECO:0000256" key="5">
    <source>
        <dbReference type="ARBA" id="ARBA00023010"/>
    </source>
</evidence>
<evidence type="ECO:0000313" key="10">
    <source>
        <dbReference type="EMBL" id="KAF9509867.1"/>
    </source>
</evidence>
<comment type="caution">
    <text evidence="10">The sequence shown here is derived from an EMBL/GenBank/DDBJ whole genome shotgun (WGS) entry which is preliminary data.</text>
</comment>
<feature type="region of interest" description="Disordered" evidence="9">
    <location>
        <begin position="588"/>
        <end position="615"/>
    </location>
</feature>
<comment type="subcellular location">
    <subcellularLocation>
        <location evidence="1">Nucleus</location>
        <location evidence="1">Nuclear pore complex</location>
    </subcellularLocation>
</comment>
<dbReference type="PANTHER" id="PTHR13257">
    <property type="entry name" value="NUCLEOPORIN NUP84-RELATED"/>
    <property type="match status" value="1"/>
</dbReference>
<evidence type="ECO:0000256" key="2">
    <source>
        <dbReference type="ARBA" id="ARBA00022448"/>
    </source>
</evidence>
<feature type="coiled-coil region" evidence="8">
    <location>
        <begin position="678"/>
        <end position="712"/>
    </location>
</feature>
<proteinExistence type="predicted"/>
<feature type="region of interest" description="Disordered" evidence="9">
    <location>
        <begin position="26"/>
        <end position="51"/>
    </location>
</feature>
<evidence type="ECO:0000256" key="8">
    <source>
        <dbReference type="SAM" id="Coils"/>
    </source>
</evidence>
<dbReference type="EMBL" id="MU129027">
    <property type="protein sequence ID" value="KAF9509867.1"/>
    <property type="molecule type" value="Genomic_DNA"/>
</dbReference>
<keyword evidence="3" id="KW-0509">mRNA transport</keyword>
<reference evidence="10" key="1">
    <citation type="journal article" date="2020" name="Nat. Commun.">
        <title>Large-scale genome sequencing of mycorrhizal fungi provides insights into the early evolution of symbiotic traits.</title>
        <authorList>
            <person name="Miyauchi S."/>
            <person name="Kiss E."/>
            <person name="Kuo A."/>
            <person name="Drula E."/>
            <person name="Kohler A."/>
            <person name="Sanchez-Garcia M."/>
            <person name="Morin E."/>
            <person name="Andreopoulos B."/>
            <person name="Barry K.W."/>
            <person name="Bonito G."/>
            <person name="Buee M."/>
            <person name="Carver A."/>
            <person name="Chen C."/>
            <person name="Cichocki N."/>
            <person name="Clum A."/>
            <person name="Culley D."/>
            <person name="Crous P.W."/>
            <person name="Fauchery L."/>
            <person name="Girlanda M."/>
            <person name="Hayes R.D."/>
            <person name="Keri Z."/>
            <person name="LaButti K."/>
            <person name="Lipzen A."/>
            <person name="Lombard V."/>
            <person name="Magnuson J."/>
            <person name="Maillard F."/>
            <person name="Murat C."/>
            <person name="Nolan M."/>
            <person name="Ohm R.A."/>
            <person name="Pangilinan J."/>
            <person name="Pereira M.F."/>
            <person name="Perotto S."/>
            <person name="Peter M."/>
            <person name="Pfister S."/>
            <person name="Riley R."/>
            <person name="Sitrit Y."/>
            <person name="Stielow J.B."/>
            <person name="Szollosi G."/>
            <person name="Zifcakova L."/>
            <person name="Stursova M."/>
            <person name="Spatafora J.W."/>
            <person name="Tedersoo L."/>
            <person name="Vaario L.M."/>
            <person name="Yamada A."/>
            <person name="Yan M."/>
            <person name="Wang P."/>
            <person name="Xu J."/>
            <person name="Bruns T."/>
            <person name="Baldrian P."/>
            <person name="Vilgalys R."/>
            <person name="Dunand C."/>
            <person name="Henrissat B."/>
            <person name="Grigoriev I.V."/>
            <person name="Hibbett D."/>
            <person name="Nagy L.G."/>
            <person name="Martin F.M."/>
        </authorList>
    </citation>
    <scope>NUCLEOTIDE SEQUENCE</scope>
    <source>
        <strain evidence="10">UP504</strain>
    </source>
</reference>
<feature type="compositionally biased region" description="Basic and acidic residues" evidence="9">
    <location>
        <begin position="816"/>
        <end position="827"/>
    </location>
</feature>
<dbReference type="GO" id="GO:0006606">
    <property type="term" value="P:protein import into nucleus"/>
    <property type="evidence" value="ECO:0007669"/>
    <property type="project" value="TreeGrafter"/>
</dbReference>
<keyword evidence="6" id="KW-0906">Nuclear pore complex</keyword>
<dbReference type="InterPro" id="IPR037700">
    <property type="entry name" value="NUP88/NUP82"/>
</dbReference>
<evidence type="ECO:0000256" key="4">
    <source>
        <dbReference type="ARBA" id="ARBA00022927"/>
    </source>
</evidence>
<keyword evidence="5" id="KW-0811">Translocation</keyword>
<protein>
    <submittedName>
        <fullName evidence="10">Uncharacterized protein</fullName>
    </submittedName>
</protein>
<dbReference type="PANTHER" id="PTHR13257:SF0">
    <property type="entry name" value="NUCLEAR PORE COMPLEX PROTEIN NUP88"/>
    <property type="match status" value="1"/>
</dbReference>
<dbReference type="GO" id="GO:0006406">
    <property type="term" value="P:mRNA export from nucleus"/>
    <property type="evidence" value="ECO:0007669"/>
    <property type="project" value="TreeGrafter"/>
</dbReference>
<dbReference type="InterPro" id="IPR019321">
    <property type="entry name" value="Nucleoporin_Nup88"/>
</dbReference>
<dbReference type="GO" id="GO:0017056">
    <property type="term" value="F:structural constituent of nuclear pore"/>
    <property type="evidence" value="ECO:0007669"/>
    <property type="project" value="InterPro"/>
</dbReference>
<accession>A0A9P6AQL1</accession>
<evidence type="ECO:0000256" key="7">
    <source>
        <dbReference type="ARBA" id="ARBA00023242"/>
    </source>
</evidence>
<dbReference type="Pfam" id="PF10168">
    <property type="entry name" value="Nup88"/>
    <property type="match status" value="2"/>
</dbReference>
<feature type="compositionally biased region" description="Polar residues" evidence="9">
    <location>
        <begin position="33"/>
        <end position="46"/>
    </location>
</feature>
<evidence type="ECO:0000256" key="1">
    <source>
        <dbReference type="ARBA" id="ARBA00004567"/>
    </source>
</evidence>
<feature type="region of interest" description="Disordered" evidence="9">
    <location>
        <begin position="816"/>
        <end position="843"/>
    </location>
</feature>
<sequence>MQLRQGTTAWLADLPDHPIFRAAEHEETLSGDAPNSATKAGSGATNSRRRTNKMCFRGPDMILAVGNELRIATFVDSKSPSGGSIRQYKTLHTPNVQFEIKQLAMCPGGKMLAIAGTHQVAVIVLPRPSYYKLVNPRVDCKSIQVGQYYHAVSGSSRIAKIGWHPWNDGASSLLVLTSDGMFREYDVSRDAEEPQQSLSFVSPRTRGQYSVEDPSTREAVSFCIGQGNTDWSPLTVFALMKSGDVWAMSPFLPSNALVPSEYVPALECFVAAKRELIEAGTSAFLSSHDLAPTTSIITDEDAIAITNDQQLKYVNALMKQLLKSGALESADKATISLPSSTSSRVNVRPPIILKYPIARQGPFLLQPAPPELGSGDDDIENPAMDIVYLTIDEDDNGVEGDKEKLGVIGIVYQDGKVDICLDTDKVEAKWDLQPSATKTSVSPADLPSLTTYETIDLGITTTLREASPSLLSLLKDNYCHFHIDPLYAGRVYISHSFGVHVIDMRSWMRAISHALTDDDDTRLIEALKSTGGSEVTHLLDTFSAQQKTSAPIASIAVVDNGFINYTLFAVTSQYQAIPIELSLRPVDIRDATPPPGPRASSPAPSGVQKKSLQGLSSGGAEPAYVSLLAKDPFVIPTFPPRVASQLPQAALLASGRSTPTPDALRLFGKRVEGLRSDMRDITAAVNSVQERIELQNREMSRQLAKLAEMTAQIKSASAASSPPKGASDEHDGSIAARVKKVAELQSALVTRLDRVLQRLMDSYSPKLSEFESKWFAELGRMKREIGGDEDDAGDGRSLRSRTELLKYQLAVLRPQMEELTKKEEDRKRTPRRPGSVPVGLGSAQLRSVNRRLAQETKILEAVREQAESLSKWLGKLETSTDV</sequence>
<name>A0A9P6AQL1_9AGAM</name>
<organism evidence="10 11">
    <name type="scientific">Hydnum rufescens UP504</name>
    <dbReference type="NCBI Taxonomy" id="1448309"/>
    <lineage>
        <taxon>Eukaryota</taxon>
        <taxon>Fungi</taxon>
        <taxon>Dikarya</taxon>
        <taxon>Basidiomycota</taxon>
        <taxon>Agaricomycotina</taxon>
        <taxon>Agaricomycetes</taxon>
        <taxon>Cantharellales</taxon>
        <taxon>Hydnaceae</taxon>
        <taxon>Hydnum</taxon>
    </lineage>
</organism>
<dbReference type="GO" id="GO:0000056">
    <property type="term" value="P:ribosomal small subunit export from nucleus"/>
    <property type="evidence" value="ECO:0007669"/>
    <property type="project" value="InterPro"/>
</dbReference>